<name>D4ZGJ7_SHEVD</name>
<keyword evidence="2" id="KW-1185">Reference proteome</keyword>
<accession>D4ZGJ7</accession>
<dbReference type="HOGENOM" id="CLU_3257788_0_0_6"/>
<reference evidence="2" key="1">
    <citation type="journal article" date="2010" name="Mol. Biosyst.">
        <title>Complete genome sequence and comparative analysis of Shewanella violacea, a psychrophilic and piezophilic bacterium from deep sea floor sediments.</title>
        <authorList>
            <person name="Aono E."/>
            <person name="Baba T."/>
            <person name="Ara T."/>
            <person name="Nishi T."/>
            <person name="Nakamichi T."/>
            <person name="Inamoto E."/>
            <person name="Toyonaga H."/>
            <person name="Hasegawa M."/>
            <person name="Takai Y."/>
            <person name="Okumura Y."/>
            <person name="Baba M."/>
            <person name="Tomita M."/>
            <person name="Kato C."/>
            <person name="Oshima T."/>
            <person name="Nakasone K."/>
            <person name="Mori H."/>
        </authorList>
    </citation>
    <scope>NUCLEOTIDE SEQUENCE [LARGE SCALE GENOMIC DNA]</scope>
    <source>
        <strain evidence="2">JCM 10179 / CIP 106290 / LMG 19151 / DSS12</strain>
    </source>
</reference>
<protein>
    <submittedName>
        <fullName evidence="1">Uncharacterized protein</fullName>
    </submittedName>
</protein>
<sequence>MSSHSGEKKISRIKKLQLGLTKGPPEQACFFEVNSIGFGVLQ</sequence>
<organism evidence="1 2">
    <name type="scientific">Shewanella violacea (strain JCM 10179 / CIP 106290 / LMG 19151 / DSS12)</name>
    <dbReference type="NCBI Taxonomy" id="637905"/>
    <lineage>
        <taxon>Bacteria</taxon>
        <taxon>Pseudomonadati</taxon>
        <taxon>Pseudomonadota</taxon>
        <taxon>Gammaproteobacteria</taxon>
        <taxon>Alteromonadales</taxon>
        <taxon>Shewanellaceae</taxon>
        <taxon>Shewanella</taxon>
    </lineage>
</organism>
<gene>
    <name evidence="1" type="ordered locus">SVI_0825</name>
</gene>
<dbReference type="KEGG" id="svo:SVI_0825"/>
<proteinExistence type="predicted"/>
<dbReference type="AlphaFoldDB" id="D4ZGJ7"/>
<evidence type="ECO:0000313" key="1">
    <source>
        <dbReference type="EMBL" id="BAJ00796.1"/>
    </source>
</evidence>
<dbReference type="STRING" id="637905.SVI_0825"/>
<dbReference type="EMBL" id="AP011177">
    <property type="protein sequence ID" value="BAJ00796.1"/>
    <property type="molecule type" value="Genomic_DNA"/>
</dbReference>
<evidence type="ECO:0000313" key="2">
    <source>
        <dbReference type="Proteomes" id="UP000002350"/>
    </source>
</evidence>
<dbReference type="Proteomes" id="UP000002350">
    <property type="component" value="Chromosome"/>
</dbReference>